<dbReference type="Proteomes" id="UP001555100">
    <property type="component" value="Unassembled WGS sequence"/>
</dbReference>
<evidence type="ECO:0000313" key="3">
    <source>
        <dbReference type="Proteomes" id="UP001555100"/>
    </source>
</evidence>
<sequence length="152" mass="17856">MAVFYSFHYDKDNWRVQQIRNIGIVENTGAIAAQEWEEVRYNTDAAIRNWINNQMAYKRAVVVLIGSQTASRRWVQYEIQRAWDLKKPLLGIRIHGLKDCFGRISSSGDNPFDQFDYRQVPVFDPAGYDSTTKYADIRRNLTTWVTQGYRRP</sequence>
<dbReference type="Gene3D" id="3.40.50.9200">
    <property type="entry name" value="Hypothetical protein MTH538"/>
    <property type="match status" value="1"/>
</dbReference>
<feature type="domain" description="Thoeris protein ThsB TIR-like" evidence="1">
    <location>
        <begin position="4"/>
        <end position="98"/>
    </location>
</feature>
<organism evidence="2 3">
    <name type="scientific">Trueperella pyogenes</name>
    <dbReference type="NCBI Taxonomy" id="1661"/>
    <lineage>
        <taxon>Bacteria</taxon>
        <taxon>Bacillati</taxon>
        <taxon>Actinomycetota</taxon>
        <taxon>Actinomycetes</taxon>
        <taxon>Actinomycetales</taxon>
        <taxon>Actinomycetaceae</taxon>
        <taxon>Trueperella</taxon>
    </lineage>
</organism>
<evidence type="ECO:0000259" key="1">
    <source>
        <dbReference type="Pfam" id="PF08937"/>
    </source>
</evidence>
<proteinExistence type="predicted"/>
<dbReference type="SUPFAM" id="SSF52206">
    <property type="entry name" value="Hypothetical protein MTH538"/>
    <property type="match status" value="1"/>
</dbReference>
<keyword evidence="3" id="KW-1185">Reference proteome</keyword>
<dbReference type="InterPro" id="IPR036490">
    <property type="entry name" value="ThsB_TIR-like_sf"/>
</dbReference>
<evidence type="ECO:0000313" key="2">
    <source>
        <dbReference type="EMBL" id="MEW6955442.1"/>
    </source>
</evidence>
<reference evidence="2 3" key="1">
    <citation type="submission" date="2024-01" db="EMBL/GenBank/DDBJ databases">
        <title>Genomic analysis and antimicrobial resistance profiles of Trueperella pyogenes isolated from domestic and wild animals.</title>
        <authorList>
            <person name="Magossi G."/>
            <person name="Gzyl K.E."/>
            <person name="Holman D.B."/>
            <person name="Amat S."/>
        </authorList>
    </citation>
    <scope>NUCLEOTIDE SEQUENCE [LARGE SCALE GENOMIC DNA]</scope>
    <source>
        <strain evidence="2 3">1494</strain>
    </source>
</reference>
<gene>
    <name evidence="2" type="ORF">V3M73_10485</name>
</gene>
<comment type="caution">
    <text evidence="2">The sequence shown here is derived from an EMBL/GenBank/DDBJ whole genome shotgun (WGS) entry which is preliminary data.</text>
</comment>
<dbReference type="Pfam" id="PF08937">
    <property type="entry name" value="ThsB_TIR"/>
    <property type="match status" value="1"/>
</dbReference>
<name>A0ABV3NE07_9ACTO</name>
<dbReference type="InterPro" id="IPR015032">
    <property type="entry name" value="ThsB__TIR-like_domain"/>
</dbReference>
<dbReference type="RefSeq" id="WP_367199497.1">
    <property type="nucleotide sequence ID" value="NZ_JBAGLV010000001.1"/>
</dbReference>
<dbReference type="EMBL" id="JBAGNM010000027">
    <property type="protein sequence ID" value="MEW6955442.1"/>
    <property type="molecule type" value="Genomic_DNA"/>
</dbReference>
<protein>
    <submittedName>
        <fullName evidence="2">TIR domain-containing protein</fullName>
    </submittedName>
</protein>
<accession>A0ABV3NE07</accession>